<evidence type="ECO:0000313" key="1">
    <source>
        <dbReference type="EMBL" id="OBR15196.1"/>
    </source>
</evidence>
<dbReference type="SUPFAM" id="SSF51735">
    <property type="entry name" value="NAD(P)-binding Rossmann-fold domains"/>
    <property type="match status" value="1"/>
</dbReference>
<evidence type="ECO:0008006" key="3">
    <source>
        <dbReference type="Google" id="ProtNLM"/>
    </source>
</evidence>
<dbReference type="GeneID" id="28859458"/>
<organism evidence="1 2">
    <name type="scientific">Colletotrichum higginsianum (strain IMI 349063)</name>
    <name type="common">Crucifer anthracnose fungus</name>
    <dbReference type="NCBI Taxonomy" id="759273"/>
    <lineage>
        <taxon>Eukaryota</taxon>
        <taxon>Fungi</taxon>
        <taxon>Dikarya</taxon>
        <taxon>Ascomycota</taxon>
        <taxon>Pezizomycotina</taxon>
        <taxon>Sordariomycetes</taxon>
        <taxon>Hypocreomycetidae</taxon>
        <taxon>Glomerellales</taxon>
        <taxon>Glomerellaceae</taxon>
        <taxon>Colletotrichum</taxon>
        <taxon>Colletotrichum destructivum species complex</taxon>
    </lineage>
</organism>
<accession>A0A1B7YT21</accession>
<protein>
    <recommendedName>
        <fullName evidence="3">Gfo/Idh/MocA-like oxidoreductase N-terminal domain-containing protein</fullName>
    </recommendedName>
</protein>
<dbReference type="AlphaFoldDB" id="A0A1B7YT21"/>
<dbReference type="OrthoDB" id="446809at2759"/>
<gene>
    <name evidence="1" type="ORF">CH63R_00376</name>
</gene>
<dbReference type="RefSeq" id="XP_018163713.1">
    <property type="nucleotide sequence ID" value="XM_018295351.1"/>
</dbReference>
<dbReference type="PANTHER" id="PTHR43377:SF1">
    <property type="entry name" value="BILIVERDIN REDUCTASE A"/>
    <property type="match status" value="1"/>
</dbReference>
<evidence type="ECO:0000313" key="2">
    <source>
        <dbReference type="Proteomes" id="UP000092177"/>
    </source>
</evidence>
<sequence>MMTQASARFLFNPSPLFNFSSLWAAALGVSLFLLFANTPLHSLPRDTFRMLMMNARSRSKLADDVSEGAEGLSPSSTANLVPVRFLIVGLGPFAKRSYVPRLLSLTAARRAALVAAVDVEDNRRDLEQYRRATCPDAEFVFVPHFTTEMPRDISSMLTRLVERLQVSCVIISTEPLAHCAYGLWALGLGLNIVMDKPVSTRHSAVSSLDQATGIAQDFDKLVQSYHSLQLRKSTCFLINSHRRYHAGFQRATQLVRRVSEDTGCPVTSIYTLHCDGQWRLPSEIVQQDYHTYNRGYGKVSHSGYHSIDCVYLFMRAGMGDKKRPDRVEVVSSFVQPAGFFFQLNEDDYKNLFGEQAYDAASTFTTKELLCRTKDFGEIDASIQLTFYNDNEPVSLVHLDLQHTGFGRRTWLEPGKDLYKGNGRVRHEMHEIKSGPFQSVVIESRQSSDRHDVVRQNHAELGGNGHFDLKLFQNSGMLGHRDPLRVSRLDELVRDKMGDAVHGNDYSRFVKYAALDEALEFMEGKKSVRDLISNLPDHHVPAYLMSAMYASHIRRKHGLNPVVSLDLSFDRGK</sequence>
<dbReference type="EMBL" id="LTAN01000001">
    <property type="protein sequence ID" value="OBR15196.1"/>
    <property type="molecule type" value="Genomic_DNA"/>
</dbReference>
<dbReference type="KEGG" id="chig:CH63R_00376"/>
<keyword evidence="2" id="KW-1185">Reference proteome</keyword>
<comment type="caution">
    <text evidence="1">The sequence shown here is derived from an EMBL/GenBank/DDBJ whole genome shotgun (WGS) entry which is preliminary data.</text>
</comment>
<dbReference type="Gene3D" id="3.40.50.720">
    <property type="entry name" value="NAD(P)-binding Rossmann-like Domain"/>
    <property type="match status" value="1"/>
</dbReference>
<proteinExistence type="predicted"/>
<name>A0A1B7YT21_COLHI</name>
<dbReference type="Proteomes" id="UP000092177">
    <property type="component" value="Chromosome 1"/>
</dbReference>
<dbReference type="VEuPathDB" id="FungiDB:CH63R_00376"/>
<dbReference type="PANTHER" id="PTHR43377">
    <property type="entry name" value="BILIVERDIN REDUCTASE A"/>
    <property type="match status" value="1"/>
</dbReference>
<dbReference type="InterPro" id="IPR036291">
    <property type="entry name" value="NAD(P)-bd_dom_sf"/>
</dbReference>
<dbReference type="InterPro" id="IPR051450">
    <property type="entry name" value="Gfo/Idh/MocA_Oxidoreductases"/>
</dbReference>
<reference evidence="2" key="1">
    <citation type="journal article" date="2017" name="BMC Genomics">
        <title>Gapless genome assembly of Colletotrichum higginsianum reveals chromosome structure and association of transposable elements with secondary metabolite gene clusters.</title>
        <authorList>
            <person name="Dallery J.-F."/>
            <person name="Lapalu N."/>
            <person name="Zampounis A."/>
            <person name="Pigne S."/>
            <person name="Luyten I."/>
            <person name="Amselem J."/>
            <person name="Wittenberg A.H.J."/>
            <person name="Zhou S."/>
            <person name="de Queiroz M.V."/>
            <person name="Robin G.P."/>
            <person name="Auger A."/>
            <person name="Hainaut M."/>
            <person name="Henrissat B."/>
            <person name="Kim K.-T."/>
            <person name="Lee Y.-H."/>
            <person name="Lespinet O."/>
            <person name="Schwartz D.C."/>
            <person name="Thon M.R."/>
            <person name="O'Connell R.J."/>
        </authorList>
    </citation>
    <scope>NUCLEOTIDE SEQUENCE [LARGE SCALE GENOMIC DNA]</scope>
    <source>
        <strain evidence="2">IMI 349063</strain>
    </source>
</reference>